<feature type="region of interest" description="Disordered" evidence="2">
    <location>
        <begin position="18"/>
        <end position="54"/>
    </location>
</feature>
<evidence type="ECO:0000256" key="2">
    <source>
        <dbReference type="SAM" id="MobiDB-lite"/>
    </source>
</evidence>
<feature type="coiled-coil region" evidence="1">
    <location>
        <begin position="78"/>
        <end position="105"/>
    </location>
</feature>
<evidence type="ECO:0000313" key="4">
    <source>
        <dbReference type="Proteomes" id="UP000422736"/>
    </source>
</evidence>
<feature type="compositionally biased region" description="Basic and acidic residues" evidence="2">
    <location>
        <begin position="117"/>
        <end position="129"/>
    </location>
</feature>
<protein>
    <submittedName>
        <fullName evidence="3">Assembly-complementing factor 4</fullName>
    </submittedName>
</protein>
<proteinExistence type="predicted"/>
<feature type="region of interest" description="Disordered" evidence="2">
    <location>
        <begin position="109"/>
        <end position="149"/>
    </location>
</feature>
<name>A0ABX6F2J0_KLUMA</name>
<feature type="compositionally biased region" description="Acidic residues" evidence="2">
    <location>
        <begin position="202"/>
        <end position="218"/>
    </location>
</feature>
<dbReference type="EMBL" id="CP015061">
    <property type="protein sequence ID" value="QGN18106.1"/>
    <property type="molecule type" value="Genomic_DNA"/>
</dbReference>
<accession>A0ABX6F2J0</accession>
<evidence type="ECO:0000313" key="3">
    <source>
        <dbReference type="EMBL" id="QGN18106.1"/>
    </source>
</evidence>
<sequence length="218" mass="24704">MSKRIVSDSTGLYKLNIVNKEKNSQDSATGRNSTEKEELENEKPSSQPQSPRRAALKINIANDLKEPEETEDEIITKIAQVEDEILQCESKLSSLKEELKILQAKLQPVVKQAESVPESRRSSRSDFRSKVRSISPQKSVPGSPTSKWKLFKENGSSLLKKFKEFTIDDEDEQEYDDLMAKNKNSGIHHFTVKNGLNYNYDTDSESGDETDDKSSEED</sequence>
<organism evidence="3 4">
    <name type="scientific">Kluyveromyces marxianus</name>
    <name type="common">Yeast</name>
    <name type="synonym">Candida kefyr</name>
    <dbReference type="NCBI Taxonomy" id="4911"/>
    <lineage>
        <taxon>Eukaryota</taxon>
        <taxon>Fungi</taxon>
        <taxon>Dikarya</taxon>
        <taxon>Ascomycota</taxon>
        <taxon>Saccharomycotina</taxon>
        <taxon>Saccharomycetes</taxon>
        <taxon>Saccharomycetales</taxon>
        <taxon>Saccharomycetaceae</taxon>
        <taxon>Kluyveromyces</taxon>
    </lineage>
</organism>
<dbReference type="Proteomes" id="UP000422736">
    <property type="component" value="Chromosome 7"/>
</dbReference>
<keyword evidence="1" id="KW-0175">Coiled coil</keyword>
<feature type="compositionally biased region" description="Polar residues" evidence="2">
    <location>
        <begin position="134"/>
        <end position="146"/>
    </location>
</feature>
<reference evidence="3 4" key="1">
    <citation type="submission" date="2016-03" db="EMBL/GenBank/DDBJ databases">
        <title>How can Kluyveromyces marxianus grow so fast - potential evolutionary course in Saccharomyces Complex revealed by comparative genomics.</title>
        <authorList>
            <person name="Mo W."/>
            <person name="Lu W."/>
            <person name="Yang X."/>
            <person name="Qi J."/>
            <person name="Lv H."/>
        </authorList>
    </citation>
    <scope>NUCLEOTIDE SEQUENCE [LARGE SCALE GENOMIC DNA]</scope>
    <source>
        <strain evidence="3 4">FIM1</strain>
    </source>
</reference>
<feature type="region of interest" description="Disordered" evidence="2">
    <location>
        <begin position="191"/>
        <end position="218"/>
    </location>
</feature>
<keyword evidence="4" id="KW-1185">Reference proteome</keyword>
<evidence type="ECO:0000256" key="1">
    <source>
        <dbReference type="SAM" id="Coils"/>
    </source>
</evidence>
<gene>
    <name evidence="3" type="primary">ACF4</name>
    <name evidence="3" type="ORF">FIM1_4426</name>
</gene>